<feature type="region of interest" description="Disordered" evidence="1">
    <location>
        <begin position="1"/>
        <end position="61"/>
    </location>
</feature>
<protein>
    <submittedName>
        <fullName evidence="2">Uncharacterized protein</fullName>
    </submittedName>
</protein>
<keyword evidence="3" id="KW-1185">Reference proteome</keyword>
<sequence>MRREKGHSRGLSAPGALAPESPEQPAGQAQRPAVSDPRTDCVRPTAVSDPRTGRARQRGWRGFQNRRLCRTGVMPPQVVYPPDKPDYF</sequence>
<dbReference type="AlphaFoldDB" id="B0PBY2"/>
<accession>B0PBY2</accession>
<gene>
    <name evidence="2" type="ORF">ANACOL_02290</name>
</gene>
<reference evidence="2" key="1">
    <citation type="submission" date="2007-11" db="EMBL/GenBank/DDBJ databases">
        <authorList>
            <person name="Fulton L."/>
            <person name="Clifton S."/>
            <person name="Fulton B."/>
            <person name="Xu J."/>
            <person name="Minx P."/>
            <person name="Pepin K.H."/>
            <person name="Johnson M."/>
            <person name="Thiruvilangam P."/>
            <person name="Bhonagiri V."/>
            <person name="Nash W.E."/>
            <person name="Mardis E.R."/>
            <person name="Wilson R.K."/>
        </authorList>
    </citation>
    <scope>NUCLEOTIDE SEQUENCE [LARGE SCALE GENOMIC DNA]</scope>
    <source>
        <strain evidence="2">DSM 17241</strain>
    </source>
</reference>
<evidence type="ECO:0000256" key="1">
    <source>
        <dbReference type="SAM" id="MobiDB-lite"/>
    </source>
</evidence>
<dbReference type="Proteomes" id="UP000003803">
    <property type="component" value="Unassembled WGS sequence"/>
</dbReference>
<dbReference type="EMBL" id="ABGD02000018">
    <property type="protein sequence ID" value="EDS11107.1"/>
    <property type="molecule type" value="Genomic_DNA"/>
</dbReference>
<name>B0PBY2_9FIRM</name>
<proteinExistence type="predicted"/>
<comment type="caution">
    <text evidence="2">The sequence shown here is derived from an EMBL/GenBank/DDBJ whole genome shotgun (WGS) entry which is preliminary data.</text>
</comment>
<organism evidence="2 3">
    <name type="scientific">Anaerotruncus colihominis DSM 17241</name>
    <dbReference type="NCBI Taxonomy" id="445972"/>
    <lineage>
        <taxon>Bacteria</taxon>
        <taxon>Bacillati</taxon>
        <taxon>Bacillota</taxon>
        <taxon>Clostridia</taxon>
        <taxon>Eubacteriales</taxon>
        <taxon>Oscillospiraceae</taxon>
        <taxon>Anaerotruncus</taxon>
    </lineage>
</organism>
<evidence type="ECO:0000313" key="2">
    <source>
        <dbReference type="EMBL" id="EDS11107.1"/>
    </source>
</evidence>
<reference evidence="2" key="2">
    <citation type="submission" date="2013-09" db="EMBL/GenBank/DDBJ databases">
        <title>Draft genome sequence of Anaerotruncus colihominis(DSM 17241).</title>
        <authorList>
            <person name="Sudarsanam P."/>
            <person name="Ley R."/>
            <person name="Guruge J."/>
            <person name="Turnbaugh P.J."/>
            <person name="Mahowald M."/>
            <person name="Liep D."/>
            <person name="Gordon J."/>
        </authorList>
    </citation>
    <scope>NUCLEOTIDE SEQUENCE</scope>
    <source>
        <strain evidence="2">DSM 17241</strain>
    </source>
</reference>
<dbReference type="HOGENOM" id="CLU_2462347_0_0_9"/>
<evidence type="ECO:0000313" key="3">
    <source>
        <dbReference type="Proteomes" id="UP000003803"/>
    </source>
</evidence>